<evidence type="ECO:0000313" key="3">
    <source>
        <dbReference type="Proteomes" id="UP001583280"/>
    </source>
</evidence>
<reference evidence="2 3" key="1">
    <citation type="journal article" date="2024" name="IMA Fungus">
        <title>IMA Genome - F19 : A genome assembly and annotation guide to empower mycologists, including annotated draft genome sequences of Ceratocystis pirilliformis, Diaporthe australafricana, Fusarium ophioides, Paecilomyces lecythidis, and Sporothrix stenoceras.</title>
        <authorList>
            <person name="Aylward J."/>
            <person name="Wilson A.M."/>
            <person name="Visagie C.M."/>
            <person name="Spraker J."/>
            <person name="Barnes I."/>
            <person name="Buitendag C."/>
            <person name="Ceriani C."/>
            <person name="Del Mar Angel L."/>
            <person name="du Plessis D."/>
            <person name="Fuchs T."/>
            <person name="Gasser K."/>
            <person name="Kramer D."/>
            <person name="Li W."/>
            <person name="Munsamy K."/>
            <person name="Piso A."/>
            <person name="Price J.L."/>
            <person name="Sonnekus B."/>
            <person name="Thomas C."/>
            <person name="van der Nest A."/>
            <person name="van Dijk A."/>
            <person name="van Heerden A."/>
            <person name="van Vuuren N."/>
            <person name="Yilmaz N."/>
            <person name="Duong T.A."/>
            <person name="van der Merwe N.A."/>
            <person name="Wingfield M.J."/>
            <person name="Wingfield B.D."/>
        </authorList>
    </citation>
    <scope>NUCLEOTIDE SEQUENCE [LARGE SCALE GENOMIC DNA]</scope>
    <source>
        <strain evidence="2 3">CMW 12675</strain>
    </source>
</reference>
<organism evidence="2 3">
    <name type="scientific">Ceratocystis pirilliformis</name>
    <dbReference type="NCBI Taxonomy" id="259994"/>
    <lineage>
        <taxon>Eukaryota</taxon>
        <taxon>Fungi</taxon>
        <taxon>Dikarya</taxon>
        <taxon>Ascomycota</taxon>
        <taxon>Pezizomycotina</taxon>
        <taxon>Sordariomycetes</taxon>
        <taxon>Hypocreomycetidae</taxon>
        <taxon>Microascales</taxon>
        <taxon>Ceratocystidaceae</taxon>
        <taxon>Ceratocystis</taxon>
    </lineage>
</organism>
<dbReference type="InterPro" id="IPR006886">
    <property type="entry name" value="RNA_pol_III_Rpc5"/>
</dbReference>
<gene>
    <name evidence="2" type="ORF">Cpir12675_002620</name>
</gene>
<proteinExistence type="predicted"/>
<accession>A0ABR3ZBL5</accession>
<keyword evidence="3" id="KW-1185">Reference proteome</keyword>
<dbReference type="PANTHER" id="PTHR12069:SF0">
    <property type="entry name" value="DNA-DIRECTED RNA POLYMERASE III SUBUNIT RPC5"/>
    <property type="match status" value="1"/>
</dbReference>
<dbReference type="Pfam" id="PF04801">
    <property type="entry name" value="RPC5"/>
    <property type="match status" value="2"/>
</dbReference>
<name>A0ABR3ZBL5_9PEZI</name>
<comment type="caution">
    <text evidence="2">The sequence shown here is derived from an EMBL/GenBank/DDBJ whole genome shotgun (WGS) entry which is preliminary data.</text>
</comment>
<evidence type="ECO:0008006" key="4">
    <source>
        <dbReference type="Google" id="ProtNLM"/>
    </source>
</evidence>
<feature type="region of interest" description="Disordered" evidence="1">
    <location>
        <begin position="105"/>
        <end position="125"/>
    </location>
</feature>
<evidence type="ECO:0000313" key="2">
    <source>
        <dbReference type="EMBL" id="KAL1896899.1"/>
    </source>
</evidence>
<protein>
    <recommendedName>
        <fullName evidence="4">DNA-directed RNA polymerase III subunit rpc5</fullName>
    </recommendedName>
</protein>
<dbReference type="EMBL" id="JAWDJO010000053">
    <property type="protein sequence ID" value="KAL1896899.1"/>
    <property type="molecule type" value="Genomic_DNA"/>
</dbReference>
<sequence length="377" mass="40600">MPLNHKDDDPIVSTFDVFINPALPPNQQLLVLQQLNRRGPDARPFEAPPHEMRIKGNTGMVEVDLPLNTMDGYDRDRGMQYGKVLFESMAAKGGGSHGLAGGFSVGAPPTRAGGPGRRKDDLMRSGGDWADEARQGRVLHMQTLGGQEPNAKPVTYMVGAFHEDELHFTPVNSFIHLRPQLHHVDALSQLDKATAQSSAKEAAGASASANGAVGAVGGAGRAIHMTVKTAGEGGDAIVTETMTDRLRAVQTERWRKLAYTDENVDEAWDAYEETLLPLRNGINAPPSAAIAEAGDDKEKLKKIKPDPVNKLSNAFRELETRWDDVRLLESVSGSKRPNAVAESLNNSKIKSEAKGKQVAFDAVSHKGMSGATAMVLD</sequence>
<dbReference type="PANTHER" id="PTHR12069">
    <property type="entry name" value="DNA-DIRECTED RNA POLYMERASES III 80 KDA POLYPEPTIDE RNA POLYMERASE III SUBUNIT 5"/>
    <property type="match status" value="1"/>
</dbReference>
<dbReference type="Proteomes" id="UP001583280">
    <property type="component" value="Unassembled WGS sequence"/>
</dbReference>
<evidence type="ECO:0000256" key="1">
    <source>
        <dbReference type="SAM" id="MobiDB-lite"/>
    </source>
</evidence>